<evidence type="ECO:0000256" key="6">
    <source>
        <dbReference type="ARBA" id="ARBA00023002"/>
    </source>
</evidence>
<keyword evidence="5" id="KW-0479">Metal-binding</keyword>
<gene>
    <name evidence="11" type="ORF">H8717_08295</name>
</gene>
<protein>
    <recommendedName>
        <fullName evidence="2">catalase</fullName>
        <ecNumber evidence="2">1.11.1.6</ecNumber>
    </recommendedName>
</protein>
<evidence type="ECO:0000259" key="10">
    <source>
        <dbReference type="SMART" id="SM01060"/>
    </source>
</evidence>
<dbReference type="InterPro" id="IPR020835">
    <property type="entry name" value="Catalase_sf"/>
</dbReference>
<keyword evidence="6 11" id="KW-0560">Oxidoreductase</keyword>
<feature type="region of interest" description="Disordered" evidence="9">
    <location>
        <begin position="29"/>
        <end position="80"/>
    </location>
</feature>
<feature type="compositionally biased region" description="Pro residues" evidence="9">
    <location>
        <begin position="349"/>
        <end position="359"/>
    </location>
</feature>
<evidence type="ECO:0000256" key="7">
    <source>
        <dbReference type="ARBA" id="ARBA00023004"/>
    </source>
</evidence>
<evidence type="ECO:0000256" key="8">
    <source>
        <dbReference type="ARBA" id="ARBA00023324"/>
    </source>
</evidence>
<dbReference type="GO" id="GO:0004096">
    <property type="term" value="F:catalase activity"/>
    <property type="evidence" value="ECO:0007669"/>
    <property type="project" value="UniProtKB-EC"/>
</dbReference>
<sequence length="754" mass="80148">MQRSNNPSTFDHATMEQLMARYRAELLSYQRATPPGRPTLAQNLRSVTETRSLSPEPSKPKPAPKTESSAPPKPSAAVIPDPIPAAMIEPVPAPEPAPAAMIEPAPVPEPAPAAMIESAPSSAMIAGFAASVAADLTAGIFAAAAAVSGPEIVAEAKAEETEELLLTGSATETALPETPELTKKASEQMRSTLAESLANITDARVLRPRCAGCGDPEDIANNAPSRYRSQLPEEPGEPHHCPCGETPAEPGEETLPLPTPALPAEPCGKTPAEPGEGPLPLPTPALPAEPCGETPAEPGEGPLPLPTPALPAEPCGDTSAKPEEGPLPLPTPALPAEPCGDTSAKPEEGPLPLPTPALPAEPCEETPAEPCGDTSAEPGEGPLPLPTPALPAEPCEVSPILSACSPEHRGLCCGHTEYEKCIGSYGTFRSYEKLGHLTKASFLQNPGEPVEVLARFAADLPDGGADASRCRRSFSVKFFCKKGEYDLLGQHLPVTVGCEQQAVLACCATTRADPVTGLRSRSRFWEYVAENPVALNAAVWLYSDLGTIGSYRAIDGFCSPSVWTNSRGETRLARCCWLSRQRPQTLTRFESEELCGYDPDAVARDFVTAVTRGELPQYELAVQLLEPNRSLPFDPYDPTLIWPQEIAPPRRIGLMTLNRLPERIHPDLDAGRFDASHLIDGIEAAPLALPAEGRELSQAGDHLRELSERERRRLIDNLCDELMQLPAELLEEILILFTKADLGFGQALTAALGG</sequence>
<dbReference type="PROSITE" id="PS51402">
    <property type="entry name" value="CATALASE_3"/>
    <property type="match status" value="1"/>
</dbReference>
<dbReference type="Pfam" id="PF00199">
    <property type="entry name" value="Catalase"/>
    <property type="match status" value="1"/>
</dbReference>
<keyword evidence="12" id="KW-1185">Reference proteome</keyword>
<name>A0ABR7NKN2_9FIRM</name>
<dbReference type="Proteomes" id="UP000658131">
    <property type="component" value="Unassembled WGS sequence"/>
</dbReference>
<feature type="compositionally biased region" description="Polar residues" evidence="9">
    <location>
        <begin position="40"/>
        <end position="53"/>
    </location>
</feature>
<dbReference type="PANTHER" id="PTHR11465:SF23">
    <property type="entry name" value="CATALASE-2"/>
    <property type="match status" value="1"/>
</dbReference>
<dbReference type="Gene3D" id="2.40.180.10">
    <property type="entry name" value="Catalase core domain"/>
    <property type="match status" value="1"/>
</dbReference>
<feature type="compositionally biased region" description="Pro residues" evidence="9">
    <location>
        <begin position="325"/>
        <end position="335"/>
    </location>
</feature>
<keyword evidence="7" id="KW-0408">Iron</keyword>
<evidence type="ECO:0000256" key="2">
    <source>
        <dbReference type="ARBA" id="ARBA00012314"/>
    </source>
</evidence>
<dbReference type="SUPFAM" id="SSF56634">
    <property type="entry name" value="Heme-dependent catalase-like"/>
    <property type="match status" value="1"/>
</dbReference>
<feature type="region of interest" description="Disordered" evidence="9">
    <location>
        <begin position="214"/>
        <end position="383"/>
    </location>
</feature>
<feature type="compositionally biased region" description="Low complexity" evidence="9">
    <location>
        <begin position="288"/>
        <end position="300"/>
    </location>
</feature>
<organism evidence="11 12">
    <name type="scientific">Yanshouia hominis</name>
    <dbReference type="NCBI Taxonomy" id="2763673"/>
    <lineage>
        <taxon>Bacteria</taxon>
        <taxon>Bacillati</taxon>
        <taxon>Bacillota</taxon>
        <taxon>Clostridia</taxon>
        <taxon>Eubacteriales</taxon>
        <taxon>Oscillospiraceae</taxon>
        <taxon>Yanshouia</taxon>
    </lineage>
</organism>
<keyword evidence="3 11" id="KW-0575">Peroxidase</keyword>
<dbReference type="InterPro" id="IPR011614">
    <property type="entry name" value="Catalase_core"/>
</dbReference>
<feature type="compositionally biased region" description="Pro residues" evidence="9">
    <location>
        <begin position="277"/>
        <end position="287"/>
    </location>
</feature>
<evidence type="ECO:0000256" key="9">
    <source>
        <dbReference type="SAM" id="MobiDB-lite"/>
    </source>
</evidence>
<evidence type="ECO:0000256" key="1">
    <source>
        <dbReference type="ARBA" id="ARBA00001971"/>
    </source>
</evidence>
<dbReference type="InterPro" id="IPR018028">
    <property type="entry name" value="Catalase"/>
</dbReference>
<keyword evidence="4" id="KW-0349">Heme</keyword>
<feature type="domain" description="Catalase core" evidence="10">
    <location>
        <begin position="406"/>
        <end position="723"/>
    </location>
</feature>
<dbReference type="EC" id="1.11.1.6" evidence="2"/>
<dbReference type="InterPro" id="IPR010582">
    <property type="entry name" value="Catalase_immune_responsive"/>
</dbReference>
<evidence type="ECO:0000256" key="4">
    <source>
        <dbReference type="ARBA" id="ARBA00022617"/>
    </source>
</evidence>
<reference evidence="11 12" key="1">
    <citation type="submission" date="2020-08" db="EMBL/GenBank/DDBJ databases">
        <title>Genome public.</title>
        <authorList>
            <person name="Liu C."/>
            <person name="Sun Q."/>
        </authorList>
    </citation>
    <scope>NUCLEOTIDE SEQUENCE [LARGE SCALE GENOMIC DNA]</scope>
    <source>
        <strain evidence="11 12">BX1</strain>
    </source>
</reference>
<feature type="compositionally biased region" description="Low complexity" evidence="9">
    <location>
        <begin position="264"/>
        <end position="276"/>
    </location>
</feature>
<feature type="compositionally biased region" description="Low complexity" evidence="9">
    <location>
        <begin position="243"/>
        <end position="256"/>
    </location>
</feature>
<accession>A0ABR7NKN2</accession>
<comment type="caution">
    <text evidence="11">The sequence shown here is derived from an EMBL/GenBank/DDBJ whole genome shotgun (WGS) entry which is preliminary data.</text>
</comment>
<keyword evidence="8" id="KW-0376">Hydrogen peroxide</keyword>
<feature type="compositionally biased region" description="Pro residues" evidence="9">
    <location>
        <begin position="301"/>
        <end position="311"/>
    </location>
</feature>
<dbReference type="Pfam" id="PF06628">
    <property type="entry name" value="Catalase-rel"/>
    <property type="match status" value="1"/>
</dbReference>
<feature type="compositionally biased region" description="Low complexity" evidence="9">
    <location>
        <begin position="368"/>
        <end position="380"/>
    </location>
</feature>
<dbReference type="SMART" id="SM01060">
    <property type="entry name" value="Catalase"/>
    <property type="match status" value="1"/>
</dbReference>
<comment type="cofactor">
    <cofactor evidence="1">
        <name>heme</name>
        <dbReference type="ChEBI" id="CHEBI:30413"/>
    </cofactor>
</comment>
<dbReference type="RefSeq" id="WP_262399934.1">
    <property type="nucleotide sequence ID" value="NZ_JACRTB010000011.1"/>
</dbReference>
<evidence type="ECO:0000256" key="5">
    <source>
        <dbReference type="ARBA" id="ARBA00022723"/>
    </source>
</evidence>
<dbReference type="EMBL" id="JACRTB010000011">
    <property type="protein sequence ID" value="MBC8576402.1"/>
    <property type="molecule type" value="Genomic_DNA"/>
</dbReference>
<evidence type="ECO:0000313" key="12">
    <source>
        <dbReference type="Proteomes" id="UP000658131"/>
    </source>
</evidence>
<evidence type="ECO:0000256" key="3">
    <source>
        <dbReference type="ARBA" id="ARBA00022559"/>
    </source>
</evidence>
<proteinExistence type="predicted"/>
<evidence type="ECO:0000313" key="11">
    <source>
        <dbReference type="EMBL" id="MBC8576402.1"/>
    </source>
</evidence>
<dbReference type="PANTHER" id="PTHR11465">
    <property type="entry name" value="CATALASE"/>
    <property type="match status" value="1"/>
</dbReference>